<dbReference type="Proteomes" id="UP001524944">
    <property type="component" value="Unassembled WGS sequence"/>
</dbReference>
<accession>A0ABT1Y5C7</accession>
<dbReference type="RefSeq" id="WP_089612100.1">
    <property type="nucleotide sequence ID" value="NZ_CP022121.1"/>
</dbReference>
<proteinExistence type="predicted"/>
<comment type="caution">
    <text evidence="1">The sequence shown here is derived from an EMBL/GenBank/DDBJ whole genome shotgun (WGS) entry which is preliminary data.</text>
</comment>
<dbReference type="InterPro" id="IPR025466">
    <property type="entry name" value="DUF4317"/>
</dbReference>
<evidence type="ECO:0000313" key="2">
    <source>
        <dbReference type="Proteomes" id="UP001524944"/>
    </source>
</evidence>
<sequence length="390" mass="44500">MNKKDVASIRKEFKLDNTKLKLEDIVSIYVKGDSKQIIGIEKEYFGMMDTQKQELYLKNFKKLLTGPLDTKVFELEFSHNELGQNLTQKALMDTLQSSNFIEQAEELARKIIESCDYQDDFVVSFLRGEVFKPMKLEKREDESGIDDLVFSFNFFMGSINPVTVPQTALKFDFEGKVFRAALPMDVIINLNAPLDGFMFPSWNDQAADVNRVVYYSNKANKPNMEFLEQVLDCDFHATAQLEKEQFFEIVQEVVGIEIEAEKIASIYEGVNYILTRNEEEENPESAAVGLKDMEQILHASGVENTEHLETAFMDITGTDNYEFKASNIVPKFTGKSIKIENDTVSIAISPQDLKNIKQVKKDGRKYLLIEIDETVNLEGFELSTEALEAL</sequence>
<protein>
    <submittedName>
        <fullName evidence="1">DUF4317 domain-containing protein</fullName>
    </submittedName>
</protein>
<organism evidence="1 2">
    <name type="scientific">Dehalobacterium formicoaceticum</name>
    <dbReference type="NCBI Taxonomy" id="51515"/>
    <lineage>
        <taxon>Bacteria</taxon>
        <taxon>Bacillati</taxon>
        <taxon>Bacillota</taxon>
        <taxon>Clostridia</taxon>
        <taxon>Eubacteriales</taxon>
        <taxon>Peptococcaceae</taxon>
        <taxon>Dehalobacterium</taxon>
    </lineage>
</organism>
<reference evidence="1 2" key="1">
    <citation type="submission" date="2022-08" db="EMBL/GenBank/DDBJ databases">
        <title>Proteogenomics of the novel Dehalobacterium formicoaceticum strain EZ94 highlights a key role of methyltransferases during anaerobic dichloromethane degradation.</title>
        <authorList>
            <person name="Wasmund K."/>
        </authorList>
    </citation>
    <scope>NUCLEOTIDE SEQUENCE [LARGE SCALE GENOMIC DNA]</scope>
    <source>
        <strain evidence="1 2">EZ94</strain>
    </source>
</reference>
<keyword evidence="2" id="KW-1185">Reference proteome</keyword>
<gene>
    <name evidence="1" type="ORF">NVS47_11125</name>
</gene>
<dbReference type="EMBL" id="JANPWE010000005">
    <property type="protein sequence ID" value="MCR6546057.1"/>
    <property type="molecule type" value="Genomic_DNA"/>
</dbReference>
<dbReference type="Pfam" id="PF14199">
    <property type="entry name" value="DUF4317"/>
    <property type="match status" value="1"/>
</dbReference>
<name>A0ABT1Y5C7_9FIRM</name>
<evidence type="ECO:0000313" key="1">
    <source>
        <dbReference type="EMBL" id="MCR6546057.1"/>
    </source>
</evidence>